<dbReference type="EMBL" id="JAUUTY010000007">
    <property type="protein sequence ID" value="KAK1604107.1"/>
    <property type="molecule type" value="Genomic_DNA"/>
</dbReference>
<dbReference type="EC" id="3.1.3.16" evidence="2"/>
<feature type="compositionally biased region" description="Acidic residues" evidence="8">
    <location>
        <begin position="1"/>
        <end position="12"/>
    </location>
</feature>
<evidence type="ECO:0000256" key="1">
    <source>
        <dbReference type="ARBA" id="ARBA00004496"/>
    </source>
</evidence>
<keyword evidence="3" id="KW-0479">Metal-binding</keyword>
<dbReference type="InterPro" id="IPR047129">
    <property type="entry name" value="PPA2-like"/>
</dbReference>
<feature type="domain" description="Calcineurin-like phosphoesterase" evidence="9">
    <location>
        <begin position="91"/>
        <end position="145"/>
    </location>
</feature>
<sequence length="165" mass="18342">MDPFFADDDGADELPRTASHPFDDDDITTEPAADSAGLRVLREQVGRAQSEAAKAENVRIQIETMRREIQKGRASLEILIEESNVQPVNSPVTVCGDIHGQFHVMKLFATGGHVPETNYIFMGDFVDRGFNSLEVFTILLLLKARYAIECMLDLADAMKFEHVGD</sequence>
<protein>
    <recommendedName>
        <fullName evidence="2">protein-serine/threonine phosphatase</fullName>
        <ecNumber evidence="2">3.1.3.16</ecNumber>
    </recommendedName>
</protein>
<dbReference type="PRINTS" id="PR00114">
    <property type="entry name" value="STPHPHTASE"/>
</dbReference>
<feature type="coiled-coil region" evidence="7">
    <location>
        <begin position="38"/>
        <end position="82"/>
    </location>
</feature>
<evidence type="ECO:0000256" key="3">
    <source>
        <dbReference type="ARBA" id="ARBA00022723"/>
    </source>
</evidence>
<dbReference type="GO" id="GO:0004722">
    <property type="term" value="F:protein serine/threonine phosphatase activity"/>
    <property type="evidence" value="ECO:0007669"/>
    <property type="project" value="UniProtKB-EC"/>
</dbReference>
<comment type="similarity">
    <text evidence="6">Belongs to the PPP phosphatase family. PP-2A subfamily.</text>
</comment>
<dbReference type="AlphaFoldDB" id="A0AAD8QMF4"/>
<evidence type="ECO:0000256" key="8">
    <source>
        <dbReference type="SAM" id="MobiDB-lite"/>
    </source>
</evidence>
<evidence type="ECO:0000256" key="4">
    <source>
        <dbReference type="ARBA" id="ARBA00022801"/>
    </source>
</evidence>
<evidence type="ECO:0000259" key="9">
    <source>
        <dbReference type="Pfam" id="PF00149"/>
    </source>
</evidence>
<evidence type="ECO:0000256" key="2">
    <source>
        <dbReference type="ARBA" id="ARBA00013081"/>
    </source>
</evidence>
<dbReference type="GO" id="GO:0005737">
    <property type="term" value="C:cytoplasm"/>
    <property type="evidence" value="ECO:0007669"/>
    <property type="project" value="UniProtKB-SubCell"/>
</dbReference>
<evidence type="ECO:0000256" key="7">
    <source>
        <dbReference type="SAM" id="Coils"/>
    </source>
</evidence>
<dbReference type="InterPro" id="IPR029052">
    <property type="entry name" value="Metallo-depent_PP-like"/>
</dbReference>
<evidence type="ECO:0000256" key="6">
    <source>
        <dbReference type="ARBA" id="ARBA00034714"/>
    </source>
</evidence>
<dbReference type="Proteomes" id="UP001231189">
    <property type="component" value="Unassembled WGS sequence"/>
</dbReference>
<keyword evidence="4" id="KW-0378">Hydrolase</keyword>
<dbReference type="GO" id="GO:0046872">
    <property type="term" value="F:metal ion binding"/>
    <property type="evidence" value="ECO:0007669"/>
    <property type="project" value="UniProtKB-KW"/>
</dbReference>
<comment type="subcellular location">
    <subcellularLocation>
        <location evidence="1">Cytoplasm</location>
    </subcellularLocation>
</comment>
<name>A0AAD8QMF4_LOLMU</name>
<organism evidence="10 11">
    <name type="scientific">Lolium multiflorum</name>
    <name type="common">Italian ryegrass</name>
    <name type="synonym">Lolium perenne subsp. multiflorum</name>
    <dbReference type="NCBI Taxonomy" id="4521"/>
    <lineage>
        <taxon>Eukaryota</taxon>
        <taxon>Viridiplantae</taxon>
        <taxon>Streptophyta</taxon>
        <taxon>Embryophyta</taxon>
        <taxon>Tracheophyta</taxon>
        <taxon>Spermatophyta</taxon>
        <taxon>Magnoliopsida</taxon>
        <taxon>Liliopsida</taxon>
        <taxon>Poales</taxon>
        <taxon>Poaceae</taxon>
        <taxon>BOP clade</taxon>
        <taxon>Pooideae</taxon>
        <taxon>Poodae</taxon>
        <taxon>Poeae</taxon>
        <taxon>Poeae Chloroplast Group 2 (Poeae type)</taxon>
        <taxon>Loliodinae</taxon>
        <taxon>Loliinae</taxon>
        <taxon>Lolium</taxon>
    </lineage>
</organism>
<keyword evidence="11" id="KW-1185">Reference proteome</keyword>
<keyword evidence="7" id="KW-0175">Coiled coil</keyword>
<keyword evidence="5" id="KW-0464">Manganese</keyword>
<evidence type="ECO:0000313" key="10">
    <source>
        <dbReference type="EMBL" id="KAK1604107.1"/>
    </source>
</evidence>
<gene>
    <name evidence="10" type="ORF">QYE76_027780</name>
</gene>
<evidence type="ECO:0000256" key="5">
    <source>
        <dbReference type="ARBA" id="ARBA00023211"/>
    </source>
</evidence>
<feature type="region of interest" description="Disordered" evidence="8">
    <location>
        <begin position="1"/>
        <end position="35"/>
    </location>
</feature>
<dbReference type="Gene3D" id="3.60.21.10">
    <property type="match status" value="1"/>
</dbReference>
<accession>A0AAD8QMF4</accession>
<dbReference type="InterPro" id="IPR006186">
    <property type="entry name" value="Ser/Thr-sp_prot-phosphatase"/>
</dbReference>
<comment type="caution">
    <text evidence="10">The sequence shown here is derived from an EMBL/GenBank/DDBJ whole genome shotgun (WGS) entry which is preliminary data.</text>
</comment>
<dbReference type="SUPFAM" id="SSF56300">
    <property type="entry name" value="Metallo-dependent phosphatases"/>
    <property type="match status" value="1"/>
</dbReference>
<evidence type="ECO:0000313" key="11">
    <source>
        <dbReference type="Proteomes" id="UP001231189"/>
    </source>
</evidence>
<proteinExistence type="inferred from homology"/>
<reference evidence="10" key="1">
    <citation type="submission" date="2023-07" db="EMBL/GenBank/DDBJ databases">
        <title>A chromosome-level genome assembly of Lolium multiflorum.</title>
        <authorList>
            <person name="Chen Y."/>
            <person name="Copetti D."/>
            <person name="Kolliker R."/>
            <person name="Studer B."/>
        </authorList>
    </citation>
    <scope>NUCLEOTIDE SEQUENCE</scope>
    <source>
        <strain evidence="10">02402/16</strain>
        <tissue evidence="10">Leaf</tissue>
    </source>
</reference>
<dbReference type="Pfam" id="PF00149">
    <property type="entry name" value="Metallophos"/>
    <property type="match status" value="1"/>
</dbReference>
<dbReference type="InterPro" id="IPR004843">
    <property type="entry name" value="Calcineurin-like_PHP"/>
</dbReference>
<dbReference type="PANTHER" id="PTHR45619">
    <property type="entry name" value="SERINE/THREONINE-PROTEIN PHOSPHATASE PP2A-RELATED"/>
    <property type="match status" value="1"/>
</dbReference>